<evidence type="ECO:0000313" key="4">
    <source>
        <dbReference type="EMBL" id="SEQ73016.1"/>
    </source>
</evidence>
<dbReference type="InterPro" id="IPR018702">
    <property type="entry name" value="DUF2207"/>
</dbReference>
<keyword evidence="1" id="KW-0812">Transmembrane</keyword>
<proteinExistence type="predicted"/>
<reference evidence="5" key="1">
    <citation type="submission" date="2016-10" db="EMBL/GenBank/DDBJ databases">
        <authorList>
            <person name="Varghese N."/>
            <person name="Submissions S."/>
        </authorList>
    </citation>
    <scope>NUCLEOTIDE SEQUENCE [LARGE SCALE GENOMIC DNA]</scope>
    <source>
        <strain evidence="5">CGMCC 4.6856</strain>
    </source>
</reference>
<feature type="domain" description="Predicted membrane protein YciQ-like C-terminal" evidence="3">
    <location>
        <begin position="343"/>
        <end position="558"/>
    </location>
</feature>
<keyword evidence="1" id="KW-1133">Transmembrane helix</keyword>
<feature type="transmembrane region" description="Helical" evidence="1">
    <location>
        <begin position="478"/>
        <end position="496"/>
    </location>
</feature>
<dbReference type="STRING" id="1036181.SAMN05421756_105217"/>
<sequence length="638" mass="66752">MTTRAAVAAPTRTPGRASRLLLALLLACGAVLTGLVVGTRPAYAATPDLVRSLDVDYTVNPSGTLTVKETWVWQFGSDSGRHGIKRFLVTREPWAEQGKDTDQDAVYTVSNIKVTSPTGANTDVQREDTPSQKGREVTTTLQIGSASETVTAPTATYVISYDVQGALRSSPAASPPYDELYWDVTGTGNPAFTQVRVKASVPDGPYEGDLRCYAGSVTSQNTCSQPATVQGDAGVFETDELPAGENMTIGVKIKPGTVAVVTPDLQPRADARTPAETAAVVGAGVAVGGAAIAAPLLGVAYYRRNGRDQRFAGLPPGSFPAGGQQVETVLSDPDLQIPVAFVPPKIPVAEAGLLVDGVIDTKETAATLVDLAVRGGVRIISENPRDIRVDLLDPRVATAPHEMALLNGIFRGDPPGTVVDLGSQGSMLQAHQDLDSAVRQQVAARGWFTKVPTGRATKGLGFGLVFLVFFGIVHAGLWALLLAAALLPVIITVAVVRHKMRRGQRTPEGRAWTDQVEGFQKYLATAEADQLRFEEGEDIFSRYLPWAIVFGLADRWAKVCGDLVAMGRIPDTTPYWYYGNLNLASFNTGFLTGALSTAATPVPSTSGSSGTGFGGGSSFGGGGGFSGGGGGGGGSSSW</sequence>
<dbReference type="OrthoDB" id="143710at2"/>
<dbReference type="InterPro" id="IPR048389">
    <property type="entry name" value="YciQ-like_C"/>
</dbReference>
<dbReference type="Proteomes" id="UP000198504">
    <property type="component" value="Unassembled WGS sequence"/>
</dbReference>
<dbReference type="EMBL" id="FOFA01000005">
    <property type="protein sequence ID" value="SEQ73016.1"/>
    <property type="molecule type" value="Genomic_DNA"/>
</dbReference>
<evidence type="ECO:0000256" key="1">
    <source>
        <dbReference type="SAM" id="Phobius"/>
    </source>
</evidence>
<dbReference type="Pfam" id="PF09972">
    <property type="entry name" value="DUF2207"/>
    <property type="match status" value="1"/>
</dbReference>
<name>A0A1H9IEK6_9ACTN</name>
<keyword evidence="5" id="KW-1185">Reference proteome</keyword>
<dbReference type="AlphaFoldDB" id="A0A1H9IEK6"/>
<organism evidence="4 5">
    <name type="scientific">Microlunatus flavus</name>
    <dbReference type="NCBI Taxonomy" id="1036181"/>
    <lineage>
        <taxon>Bacteria</taxon>
        <taxon>Bacillati</taxon>
        <taxon>Actinomycetota</taxon>
        <taxon>Actinomycetes</taxon>
        <taxon>Propionibacteriales</taxon>
        <taxon>Propionibacteriaceae</taxon>
        <taxon>Microlunatus</taxon>
    </lineage>
</organism>
<evidence type="ECO:0000313" key="5">
    <source>
        <dbReference type="Proteomes" id="UP000198504"/>
    </source>
</evidence>
<keyword evidence="1" id="KW-0472">Membrane</keyword>
<dbReference type="RefSeq" id="WP_091181367.1">
    <property type="nucleotide sequence ID" value="NZ_FOFA01000005.1"/>
</dbReference>
<evidence type="ECO:0000259" key="2">
    <source>
        <dbReference type="Pfam" id="PF09972"/>
    </source>
</evidence>
<evidence type="ECO:0000259" key="3">
    <source>
        <dbReference type="Pfam" id="PF20990"/>
    </source>
</evidence>
<dbReference type="Pfam" id="PF20990">
    <property type="entry name" value="DUF2207_C"/>
    <property type="match status" value="1"/>
</dbReference>
<feature type="transmembrane region" description="Helical" evidence="1">
    <location>
        <begin position="278"/>
        <end position="302"/>
    </location>
</feature>
<gene>
    <name evidence="4" type="ORF">SAMN05421756_105217</name>
</gene>
<feature type="domain" description="DUF2207" evidence="2">
    <location>
        <begin position="51"/>
        <end position="252"/>
    </location>
</feature>
<feature type="transmembrane region" description="Helical" evidence="1">
    <location>
        <begin position="455"/>
        <end position="472"/>
    </location>
</feature>
<accession>A0A1H9IEK6</accession>
<protein>
    <submittedName>
        <fullName evidence="4">Predicted membrane protein</fullName>
    </submittedName>
</protein>